<keyword evidence="5" id="KW-0539">Nucleus</keyword>
<proteinExistence type="predicted"/>
<dbReference type="eggNOG" id="KOG0049">
    <property type="taxonomic scope" value="Eukaryota"/>
</dbReference>
<evidence type="ECO:0000259" key="7">
    <source>
        <dbReference type="PROSITE" id="PS50090"/>
    </source>
</evidence>
<feature type="domain" description="HTH myb-type" evidence="8">
    <location>
        <begin position="340"/>
        <end position="386"/>
    </location>
</feature>
<organism evidence="9 10">
    <name type="scientific">Zootermopsis nevadensis</name>
    <name type="common">Dampwood termite</name>
    <dbReference type="NCBI Taxonomy" id="136037"/>
    <lineage>
        <taxon>Eukaryota</taxon>
        <taxon>Metazoa</taxon>
        <taxon>Ecdysozoa</taxon>
        <taxon>Arthropoda</taxon>
        <taxon>Hexapoda</taxon>
        <taxon>Insecta</taxon>
        <taxon>Pterygota</taxon>
        <taxon>Neoptera</taxon>
        <taxon>Polyneoptera</taxon>
        <taxon>Dictyoptera</taxon>
        <taxon>Blattodea</taxon>
        <taxon>Blattoidea</taxon>
        <taxon>Termitoidae</taxon>
        <taxon>Termopsidae</taxon>
        <taxon>Zootermopsis</taxon>
    </lineage>
</organism>
<dbReference type="AlphaFoldDB" id="A0A067R4V6"/>
<dbReference type="Pfam" id="PF13921">
    <property type="entry name" value="Myb_DNA-bind_6"/>
    <property type="match status" value="1"/>
</dbReference>
<evidence type="ECO:0000256" key="6">
    <source>
        <dbReference type="SAM" id="MobiDB-lite"/>
    </source>
</evidence>
<dbReference type="InParanoid" id="A0A067R4V6"/>
<dbReference type="PROSITE" id="PS51294">
    <property type="entry name" value="HTH_MYB"/>
    <property type="match status" value="4"/>
</dbReference>
<dbReference type="SUPFAM" id="SSF46689">
    <property type="entry name" value="Homeodomain-like"/>
    <property type="match status" value="3"/>
</dbReference>
<dbReference type="GO" id="GO:0001006">
    <property type="term" value="F:RNA polymerase III type 3 promoter sequence-specific DNA binding"/>
    <property type="evidence" value="ECO:0007669"/>
    <property type="project" value="TreeGrafter"/>
</dbReference>
<sequence length="900" mass="103984">MEKANEDVYYTDIASLREVLAAPSFSDENNDVVEELENNGSFSDEETFDSGASGNDESTFDLSHPHLDLKNLLTDESASPLRMCRTVGSACYDMLIIMEKELVTLLKKNKAKVKDLQDHIDSVKIQNEKSLMTRSNWYYMFGIPYFKDRHYFPCPPNEDYLRKTANMELNIIDLPVLKQWKDKDKLKLMTAVKAQEIANQIKVAEAKKQSILKALDCEDNSSKAEELENKFKDCNPACIETKSLAELVGFNKSEYDWMKISVVDLEGLHSAEECRAMWHNYLHPMIRKSKWTKDEDDKLKELVVKYENQNWDAIAQELGTQRSAYQCMFQYQTRLNDSLRRSKWTKEEDDYLKETVERCRFGSYIPWSKVTYFMTGRSKSQVFNRWTYSINPSIKRGRFTKEEDMLVVAAVRRYGTDFARVARFIPGRTSIQVRDRYCLFLKCEKSGNPWTTDDDAFLLALVKEHGEGNWSKISQHFVSRNRIQVRRRYVTLQKWLKKVPVDITDVLPAPSRQLNVESNREEKIWNRVLVILQNMKEGTEMNENNLLKLKEKFSAEMRKRPGRKLGQKKVVSILSKQYYAFFRCVYAQYGGRQKIRYNEDVLQISGQVVYSMLKYFKAHLKIPKDDSAIETDHLLQEGDKLNLRYVRDREEHTDVNEQFVQGNASTNPCRDVLPRVVTPAEVPDGQIALAAILAQVANTSSALPYVPMFNLFDISFRIPYVCPPSHTTLVGFRTFLLSRRNIEINAGTRFKSFVTDTTHSGASSVSNAEKLTSEAAATLWRERLASLFLWPAIMSNTVPKVMDNLFQNDDASAANTSHADNDRNENDGTLEDDGDTRATKPKSNRKLSNKRKNRRKKKDAALPPPQKKRKYERSGKFKKHRECGLLRRSTRHAPVLQADC</sequence>
<evidence type="ECO:0000256" key="5">
    <source>
        <dbReference type="ARBA" id="ARBA00023242"/>
    </source>
</evidence>
<feature type="domain" description="HTH myb-type" evidence="8">
    <location>
        <begin position="449"/>
        <end position="497"/>
    </location>
</feature>
<dbReference type="Gene3D" id="1.10.10.60">
    <property type="entry name" value="Homeodomain-like"/>
    <property type="match status" value="4"/>
</dbReference>
<dbReference type="PANTHER" id="PTHR46621">
    <property type="entry name" value="SNRNA-ACTIVATING PROTEIN COMPLEX SUBUNIT 4"/>
    <property type="match status" value="1"/>
</dbReference>
<dbReference type="Pfam" id="PF00249">
    <property type="entry name" value="Myb_DNA-binding"/>
    <property type="match status" value="2"/>
</dbReference>
<dbReference type="GO" id="GO:0042796">
    <property type="term" value="P:snRNA transcription by RNA polymerase III"/>
    <property type="evidence" value="ECO:0007669"/>
    <property type="project" value="TreeGrafter"/>
</dbReference>
<feature type="region of interest" description="Disordered" evidence="6">
    <location>
        <begin position="812"/>
        <end position="900"/>
    </location>
</feature>
<comment type="subcellular location">
    <subcellularLocation>
        <location evidence="1">Nucleus</location>
    </subcellularLocation>
</comment>
<dbReference type="GO" id="GO:0019185">
    <property type="term" value="C:snRNA-activating protein complex"/>
    <property type="evidence" value="ECO:0007669"/>
    <property type="project" value="TreeGrafter"/>
</dbReference>
<dbReference type="PANTHER" id="PTHR46621:SF1">
    <property type="entry name" value="SNRNA-ACTIVATING PROTEIN COMPLEX SUBUNIT 4"/>
    <property type="match status" value="1"/>
</dbReference>
<dbReference type="STRING" id="136037.A0A067R4V6"/>
<dbReference type="GO" id="GO:0042795">
    <property type="term" value="P:snRNA transcription by RNA polymerase II"/>
    <property type="evidence" value="ECO:0007669"/>
    <property type="project" value="TreeGrafter"/>
</dbReference>
<dbReference type="Proteomes" id="UP000027135">
    <property type="component" value="Unassembled WGS sequence"/>
</dbReference>
<dbReference type="PROSITE" id="PS50090">
    <property type="entry name" value="MYB_LIKE"/>
    <property type="match status" value="4"/>
</dbReference>
<accession>A0A067R4V6</accession>
<reference evidence="9 10" key="1">
    <citation type="journal article" date="2014" name="Nat. Commun.">
        <title>Molecular traces of alternative social organization in a termite genome.</title>
        <authorList>
            <person name="Terrapon N."/>
            <person name="Li C."/>
            <person name="Robertson H.M."/>
            <person name="Ji L."/>
            <person name="Meng X."/>
            <person name="Booth W."/>
            <person name="Chen Z."/>
            <person name="Childers C.P."/>
            <person name="Glastad K.M."/>
            <person name="Gokhale K."/>
            <person name="Gowin J."/>
            <person name="Gronenberg W."/>
            <person name="Hermansen R.A."/>
            <person name="Hu H."/>
            <person name="Hunt B.G."/>
            <person name="Huylmans A.K."/>
            <person name="Khalil S.M."/>
            <person name="Mitchell R.D."/>
            <person name="Munoz-Torres M.C."/>
            <person name="Mustard J.A."/>
            <person name="Pan H."/>
            <person name="Reese J.T."/>
            <person name="Scharf M.E."/>
            <person name="Sun F."/>
            <person name="Vogel H."/>
            <person name="Xiao J."/>
            <person name="Yang W."/>
            <person name="Yang Z."/>
            <person name="Yang Z."/>
            <person name="Zhou J."/>
            <person name="Zhu J."/>
            <person name="Brent C.S."/>
            <person name="Elsik C.G."/>
            <person name="Goodisman M.A."/>
            <person name="Liberles D.A."/>
            <person name="Roe R.M."/>
            <person name="Vargo E.L."/>
            <person name="Vilcinskas A."/>
            <person name="Wang J."/>
            <person name="Bornberg-Bauer E."/>
            <person name="Korb J."/>
            <person name="Zhang G."/>
            <person name="Liebig J."/>
        </authorList>
    </citation>
    <scope>NUCLEOTIDE SEQUENCE [LARGE SCALE GENOMIC DNA]</scope>
    <source>
        <tissue evidence="9">Whole organism</tissue>
    </source>
</reference>
<evidence type="ECO:0000256" key="2">
    <source>
        <dbReference type="ARBA" id="ARBA00023015"/>
    </source>
</evidence>
<dbReference type="InterPro" id="IPR017930">
    <property type="entry name" value="Myb_dom"/>
</dbReference>
<dbReference type="InterPro" id="IPR051575">
    <property type="entry name" value="Myb-like_DNA-bd"/>
</dbReference>
<keyword evidence="10" id="KW-1185">Reference proteome</keyword>
<feature type="domain" description="HTH myb-type" evidence="8">
    <location>
        <begin position="391"/>
        <end position="445"/>
    </location>
</feature>
<feature type="domain" description="Myb-like" evidence="7">
    <location>
        <begin position="391"/>
        <end position="441"/>
    </location>
</feature>
<evidence type="ECO:0000256" key="4">
    <source>
        <dbReference type="ARBA" id="ARBA00023163"/>
    </source>
</evidence>
<dbReference type="OrthoDB" id="2143914at2759"/>
<keyword evidence="3" id="KW-0238">DNA-binding</keyword>
<dbReference type="CDD" id="cd00167">
    <property type="entry name" value="SANT"/>
    <property type="match status" value="4"/>
</dbReference>
<dbReference type="GO" id="GO:0005634">
    <property type="term" value="C:nucleus"/>
    <property type="evidence" value="ECO:0007669"/>
    <property type="project" value="UniProtKB-SubCell"/>
</dbReference>
<evidence type="ECO:0000259" key="8">
    <source>
        <dbReference type="PROSITE" id="PS51294"/>
    </source>
</evidence>
<feature type="domain" description="Myb-like" evidence="7">
    <location>
        <begin position="442"/>
        <end position="493"/>
    </location>
</feature>
<name>A0A067R4V6_ZOONE</name>
<dbReference type="EMBL" id="KK852695">
    <property type="protein sequence ID" value="KDR18290.1"/>
    <property type="molecule type" value="Genomic_DNA"/>
</dbReference>
<feature type="compositionally biased region" description="Basic residues" evidence="6">
    <location>
        <begin position="839"/>
        <end position="858"/>
    </location>
</feature>
<evidence type="ECO:0000313" key="10">
    <source>
        <dbReference type="Proteomes" id="UP000027135"/>
    </source>
</evidence>
<evidence type="ECO:0000256" key="1">
    <source>
        <dbReference type="ARBA" id="ARBA00004123"/>
    </source>
</evidence>
<dbReference type="SMART" id="SM00717">
    <property type="entry name" value="SANT"/>
    <property type="match status" value="5"/>
</dbReference>
<keyword evidence="2" id="KW-0805">Transcription regulation</keyword>
<feature type="domain" description="HTH myb-type" evidence="8">
    <location>
        <begin position="283"/>
        <end position="339"/>
    </location>
</feature>
<feature type="compositionally biased region" description="Basic residues" evidence="6">
    <location>
        <begin position="866"/>
        <end position="881"/>
    </location>
</feature>
<protein>
    <submittedName>
        <fullName evidence="9">snRNA-activating protein complex subunit 4</fullName>
    </submittedName>
</protein>
<feature type="domain" description="Myb-like" evidence="7">
    <location>
        <begin position="336"/>
        <end position="390"/>
    </location>
</feature>
<dbReference type="InterPro" id="IPR009057">
    <property type="entry name" value="Homeodomain-like_sf"/>
</dbReference>
<evidence type="ECO:0000256" key="3">
    <source>
        <dbReference type="ARBA" id="ARBA00023125"/>
    </source>
</evidence>
<dbReference type="GO" id="GO:0000978">
    <property type="term" value="F:RNA polymerase II cis-regulatory region sequence-specific DNA binding"/>
    <property type="evidence" value="ECO:0007669"/>
    <property type="project" value="TreeGrafter"/>
</dbReference>
<gene>
    <name evidence="9" type="ORF">L798_06821</name>
</gene>
<feature type="domain" description="Myb-like" evidence="7">
    <location>
        <begin position="283"/>
        <end position="335"/>
    </location>
</feature>
<evidence type="ECO:0000313" key="9">
    <source>
        <dbReference type="EMBL" id="KDR18290.1"/>
    </source>
</evidence>
<dbReference type="InterPro" id="IPR001005">
    <property type="entry name" value="SANT/Myb"/>
</dbReference>
<keyword evidence="4" id="KW-0804">Transcription</keyword>